<reference evidence="1 2" key="1">
    <citation type="submission" date="2019-01" db="EMBL/GenBank/DDBJ databases">
        <authorList>
            <person name="Sayadi A."/>
        </authorList>
    </citation>
    <scope>NUCLEOTIDE SEQUENCE [LARGE SCALE GENOMIC DNA]</scope>
</reference>
<accession>A0A653BPN0</accession>
<organism evidence="1 2">
    <name type="scientific">Callosobruchus maculatus</name>
    <name type="common">Southern cowpea weevil</name>
    <name type="synonym">Pulse bruchid</name>
    <dbReference type="NCBI Taxonomy" id="64391"/>
    <lineage>
        <taxon>Eukaryota</taxon>
        <taxon>Metazoa</taxon>
        <taxon>Ecdysozoa</taxon>
        <taxon>Arthropoda</taxon>
        <taxon>Hexapoda</taxon>
        <taxon>Insecta</taxon>
        <taxon>Pterygota</taxon>
        <taxon>Neoptera</taxon>
        <taxon>Endopterygota</taxon>
        <taxon>Coleoptera</taxon>
        <taxon>Polyphaga</taxon>
        <taxon>Cucujiformia</taxon>
        <taxon>Chrysomeloidea</taxon>
        <taxon>Chrysomelidae</taxon>
        <taxon>Bruchinae</taxon>
        <taxon>Bruchini</taxon>
        <taxon>Callosobruchus</taxon>
    </lineage>
</organism>
<name>A0A653BPN0_CALMS</name>
<keyword evidence="2" id="KW-1185">Reference proteome</keyword>
<proteinExistence type="predicted"/>
<evidence type="ECO:0000313" key="1">
    <source>
        <dbReference type="EMBL" id="VEN37548.1"/>
    </source>
</evidence>
<sequence length="81" mass="9122">MNQRHFGSLFSDVIVTPYFSKLCHGHTCLLNAPYSNCRSKNRGTQNFELLHNGLYFSVIIVLSIYDHNLGLVAVNTKSVCC</sequence>
<dbReference type="EMBL" id="CAACVG010003479">
    <property type="protein sequence ID" value="VEN37548.1"/>
    <property type="molecule type" value="Genomic_DNA"/>
</dbReference>
<protein>
    <submittedName>
        <fullName evidence="1">Uncharacterized protein</fullName>
    </submittedName>
</protein>
<gene>
    <name evidence="1" type="ORF">CALMAC_LOCUS2764</name>
</gene>
<dbReference type="Proteomes" id="UP000410492">
    <property type="component" value="Unassembled WGS sequence"/>
</dbReference>
<dbReference type="AlphaFoldDB" id="A0A653BPN0"/>
<feature type="non-terminal residue" evidence="1">
    <location>
        <position position="81"/>
    </location>
</feature>
<evidence type="ECO:0000313" key="2">
    <source>
        <dbReference type="Proteomes" id="UP000410492"/>
    </source>
</evidence>